<dbReference type="AlphaFoldDB" id="A0A921MRS5"/>
<protein>
    <submittedName>
        <fullName evidence="3">Flavodoxin family protein</fullName>
    </submittedName>
</protein>
<dbReference type="SUPFAM" id="SSF52218">
    <property type="entry name" value="Flavoproteins"/>
    <property type="match status" value="1"/>
</dbReference>
<evidence type="ECO:0000313" key="3">
    <source>
        <dbReference type="EMBL" id="HJG89170.1"/>
    </source>
</evidence>
<gene>
    <name evidence="3" type="ORF">K8U91_06840</name>
</gene>
<comment type="caution">
    <text evidence="3">The sequence shown here is derived from an EMBL/GenBank/DDBJ whole genome shotgun (WGS) entry which is preliminary data.</text>
</comment>
<accession>A0A921MRS5</accession>
<proteinExistence type="predicted"/>
<dbReference type="Proteomes" id="UP000757103">
    <property type="component" value="Unassembled WGS sequence"/>
</dbReference>
<name>A0A921MRS5_9BACT</name>
<dbReference type="EMBL" id="DYUD01000022">
    <property type="protein sequence ID" value="HJG89170.1"/>
    <property type="molecule type" value="Genomic_DNA"/>
</dbReference>
<keyword evidence="2" id="KW-0288">FMN</keyword>
<evidence type="ECO:0000256" key="2">
    <source>
        <dbReference type="ARBA" id="ARBA00022643"/>
    </source>
</evidence>
<sequence>MKLIMSDRPVSLNLRVDSEIKYIDLSSLKIANCTGCFGCWTRTPGKCVMRDDATRVYPYIAASDTVLYVSRVKYGGYDVVMKRMLERAIPVQQAFIRIVKGETHHVQRAVVPKRATIVAYGDIEPEERAIFERLVARNASNMCFESYEIRFVPEAELNDCIQKIVDQWDV</sequence>
<dbReference type="PANTHER" id="PTHR43278:SF2">
    <property type="entry name" value="IRON-SULFUR FLAVOPROTEIN"/>
    <property type="match status" value="1"/>
</dbReference>
<dbReference type="InterPro" id="IPR029039">
    <property type="entry name" value="Flavoprotein-like_sf"/>
</dbReference>
<reference evidence="3" key="1">
    <citation type="journal article" date="2021" name="PeerJ">
        <title>Extensive microbial diversity within the chicken gut microbiome revealed by metagenomics and culture.</title>
        <authorList>
            <person name="Gilroy R."/>
            <person name="Ravi A."/>
            <person name="Getino M."/>
            <person name="Pursley I."/>
            <person name="Horton D.L."/>
            <person name="Alikhan N.F."/>
            <person name="Baker D."/>
            <person name="Gharbi K."/>
            <person name="Hall N."/>
            <person name="Watson M."/>
            <person name="Adriaenssens E.M."/>
            <person name="Foster-Nyarko E."/>
            <person name="Jarju S."/>
            <person name="Secka A."/>
            <person name="Antonio M."/>
            <person name="Oren A."/>
            <person name="Chaudhuri R.R."/>
            <person name="La Ragione R."/>
            <person name="Hildebrand F."/>
            <person name="Pallen M.J."/>
        </authorList>
    </citation>
    <scope>NUCLEOTIDE SEQUENCE</scope>
    <source>
        <strain evidence="3">CHK121-7720</strain>
    </source>
</reference>
<organism evidence="3 4">
    <name type="scientific">Barnesiella viscericola</name>
    <dbReference type="NCBI Taxonomy" id="397865"/>
    <lineage>
        <taxon>Bacteria</taxon>
        <taxon>Pseudomonadati</taxon>
        <taxon>Bacteroidota</taxon>
        <taxon>Bacteroidia</taxon>
        <taxon>Bacteroidales</taxon>
        <taxon>Barnesiellaceae</taxon>
        <taxon>Barnesiella</taxon>
    </lineage>
</organism>
<dbReference type="InterPro" id="IPR051796">
    <property type="entry name" value="ISF_SsuE-like"/>
</dbReference>
<dbReference type="RefSeq" id="WP_273306213.1">
    <property type="nucleotide sequence ID" value="NZ_DYUD01000022.1"/>
</dbReference>
<dbReference type="PANTHER" id="PTHR43278">
    <property type="entry name" value="NAD(P)H-DEPENDENT FMN-CONTAINING OXIDOREDUCTASE YWQN-RELATED"/>
    <property type="match status" value="1"/>
</dbReference>
<dbReference type="Gene3D" id="3.40.50.360">
    <property type="match status" value="1"/>
</dbReference>
<keyword evidence="1" id="KW-0285">Flavoprotein</keyword>
<evidence type="ECO:0000256" key="1">
    <source>
        <dbReference type="ARBA" id="ARBA00022630"/>
    </source>
</evidence>
<reference evidence="3" key="2">
    <citation type="submission" date="2021-09" db="EMBL/GenBank/DDBJ databases">
        <authorList>
            <person name="Gilroy R."/>
        </authorList>
    </citation>
    <scope>NUCLEOTIDE SEQUENCE</scope>
    <source>
        <strain evidence="3">CHK121-7720</strain>
    </source>
</reference>
<evidence type="ECO:0000313" key="4">
    <source>
        <dbReference type="Proteomes" id="UP000757103"/>
    </source>
</evidence>